<organism evidence="2">
    <name type="scientific">freshwater metagenome</name>
    <dbReference type="NCBI Taxonomy" id="449393"/>
    <lineage>
        <taxon>unclassified sequences</taxon>
        <taxon>metagenomes</taxon>
        <taxon>ecological metagenomes</taxon>
    </lineage>
</organism>
<evidence type="ECO:0000313" key="1">
    <source>
        <dbReference type="EMBL" id="CAB4372186.1"/>
    </source>
</evidence>
<dbReference type="EMBL" id="CAEUNI010000086">
    <property type="protein sequence ID" value="CAB4372186.1"/>
    <property type="molecule type" value="Genomic_DNA"/>
</dbReference>
<dbReference type="SUPFAM" id="SSF53448">
    <property type="entry name" value="Nucleotide-diphospho-sugar transferases"/>
    <property type="match status" value="1"/>
</dbReference>
<reference evidence="2" key="1">
    <citation type="submission" date="2020-05" db="EMBL/GenBank/DDBJ databases">
        <authorList>
            <person name="Chiriac C."/>
            <person name="Salcher M."/>
            <person name="Ghai R."/>
            <person name="Kavagutti S V."/>
        </authorList>
    </citation>
    <scope>NUCLEOTIDE SEQUENCE</scope>
</reference>
<dbReference type="InterPro" id="IPR029044">
    <property type="entry name" value="Nucleotide-diphossugar_trans"/>
</dbReference>
<dbReference type="Gene3D" id="3.90.550.10">
    <property type="entry name" value="Spore Coat Polysaccharide Biosynthesis Protein SpsA, Chain A"/>
    <property type="match status" value="1"/>
</dbReference>
<name>A0A6J6IYS9_9ZZZZ</name>
<accession>A0A6J6IYS9</accession>
<dbReference type="GO" id="GO:0005524">
    <property type="term" value="F:ATP binding"/>
    <property type="evidence" value="ECO:0007669"/>
    <property type="project" value="InterPro"/>
</dbReference>
<dbReference type="EMBL" id="CAEZVH010000099">
    <property type="protein sequence ID" value="CAB4629887.1"/>
    <property type="molecule type" value="Genomic_DNA"/>
</dbReference>
<dbReference type="AlphaFoldDB" id="A0A6J6IYS9"/>
<dbReference type="SUPFAM" id="SSF47323">
    <property type="entry name" value="Anticodon-binding domain of a subclass of class I aminoacyl-tRNA synthetases"/>
    <property type="match status" value="1"/>
</dbReference>
<gene>
    <name evidence="2" type="ORF">UFOPK1951_00790</name>
    <name evidence="1" type="ORF">UFOPK4182_00777</name>
</gene>
<protein>
    <submittedName>
        <fullName evidence="2">Unannotated protein</fullName>
    </submittedName>
</protein>
<dbReference type="InterPro" id="IPR009080">
    <property type="entry name" value="tRNAsynth_Ia_anticodon-bd"/>
</dbReference>
<proteinExistence type="predicted"/>
<dbReference type="GO" id="GO:0006418">
    <property type="term" value="P:tRNA aminoacylation for protein translation"/>
    <property type="evidence" value="ECO:0007669"/>
    <property type="project" value="InterPro"/>
</dbReference>
<sequence length="296" mass="33058">MSAPEKLHELGRARQAARTDKNFSLADQLRDQIAQEGYEIVDVADGFELHEKSLVSTVADIQKLKNLPKTAHQLTVAIIVNGFHEDAIRSINSIKEHSSAEIVVLATQPAKDLGVVVDSHTHIFHLEKDPGWGECANALLKIASTPYVVIMDPSTTFSGDAITPVLQELNKKEFVAVGWRGGLVNVEDQWRSVDDKGAGEVDVLFSYFFALDKDAALAAGGFNVRAIYYRNADMEFSLRLKHAAGRLLQMDLPLAQGRHHGYYDTEESFRDVQSKKNYDRILERFRGKEAILSPRR</sequence>
<dbReference type="GO" id="GO:0004812">
    <property type="term" value="F:aminoacyl-tRNA ligase activity"/>
    <property type="evidence" value="ECO:0007669"/>
    <property type="project" value="InterPro"/>
</dbReference>
<evidence type="ECO:0000313" key="2">
    <source>
        <dbReference type="EMBL" id="CAB4629887.1"/>
    </source>
</evidence>
<dbReference type="Gene3D" id="1.20.120.1910">
    <property type="entry name" value="Cysteine-tRNA ligase, C-terminal anti-codon recognition domain"/>
    <property type="match status" value="1"/>
</dbReference>